<accession>A0A2P5BIE0</accession>
<organism evidence="2 3">
    <name type="scientific">Trema orientale</name>
    <name type="common">Charcoal tree</name>
    <name type="synonym">Celtis orientalis</name>
    <dbReference type="NCBI Taxonomy" id="63057"/>
    <lineage>
        <taxon>Eukaryota</taxon>
        <taxon>Viridiplantae</taxon>
        <taxon>Streptophyta</taxon>
        <taxon>Embryophyta</taxon>
        <taxon>Tracheophyta</taxon>
        <taxon>Spermatophyta</taxon>
        <taxon>Magnoliopsida</taxon>
        <taxon>eudicotyledons</taxon>
        <taxon>Gunneridae</taxon>
        <taxon>Pentapetalae</taxon>
        <taxon>rosids</taxon>
        <taxon>fabids</taxon>
        <taxon>Rosales</taxon>
        <taxon>Cannabaceae</taxon>
        <taxon>Trema</taxon>
    </lineage>
</organism>
<comment type="caution">
    <text evidence="2">The sequence shown here is derived from an EMBL/GenBank/DDBJ whole genome shotgun (WGS) entry which is preliminary data.</text>
</comment>
<evidence type="ECO:0000313" key="3">
    <source>
        <dbReference type="Proteomes" id="UP000237000"/>
    </source>
</evidence>
<name>A0A2P5BIE0_TREOI</name>
<dbReference type="EMBL" id="JXTC01000515">
    <property type="protein sequence ID" value="PON48555.1"/>
    <property type="molecule type" value="Genomic_DNA"/>
</dbReference>
<gene>
    <name evidence="2" type="ORF">TorRG33x02_320040</name>
</gene>
<evidence type="ECO:0000256" key="1">
    <source>
        <dbReference type="SAM" id="MobiDB-lite"/>
    </source>
</evidence>
<keyword evidence="3" id="KW-1185">Reference proteome</keyword>
<dbReference type="InParanoid" id="A0A2P5BIE0"/>
<feature type="region of interest" description="Disordered" evidence="1">
    <location>
        <begin position="97"/>
        <end position="117"/>
    </location>
</feature>
<sequence length="117" mass="13548">MLPDPLCELRHLRIMSRKLPIAHYASFVDALVELFPCVKALSLRTSDPDISIEFDEDRDFTWSWKAYIDTSNSDEYDRNYQSVKEAIDEIVELLSWTEEDSSENGSSASEYSEMNVE</sequence>
<dbReference type="AlphaFoldDB" id="A0A2P5BIE0"/>
<reference evidence="3" key="1">
    <citation type="submission" date="2016-06" db="EMBL/GenBank/DDBJ databases">
        <title>Parallel loss of symbiosis genes in relatives of nitrogen-fixing non-legume Parasponia.</title>
        <authorList>
            <person name="Van Velzen R."/>
            <person name="Holmer R."/>
            <person name="Bu F."/>
            <person name="Rutten L."/>
            <person name="Van Zeijl A."/>
            <person name="Liu W."/>
            <person name="Santuari L."/>
            <person name="Cao Q."/>
            <person name="Sharma T."/>
            <person name="Shen D."/>
            <person name="Roswanjaya Y."/>
            <person name="Wardhani T."/>
            <person name="Kalhor M.S."/>
            <person name="Jansen J."/>
            <person name="Van den Hoogen J."/>
            <person name="Gungor B."/>
            <person name="Hartog M."/>
            <person name="Hontelez J."/>
            <person name="Verver J."/>
            <person name="Yang W.-C."/>
            <person name="Schijlen E."/>
            <person name="Repin R."/>
            <person name="Schilthuizen M."/>
            <person name="Schranz E."/>
            <person name="Heidstra R."/>
            <person name="Miyata K."/>
            <person name="Fedorova E."/>
            <person name="Kohlen W."/>
            <person name="Bisseling T."/>
            <person name="Smit S."/>
            <person name="Geurts R."/>
        </authorList>
    </citation>
    <scope>NUCLEOTIDE SEQUENCE [LARGE SCALE GENOMIC DNA]</scope>
    <source>
        <strain evidence="3">cv. RG33-2</strain>
    </source>
</reference>
<protein>
    <submittedName>
        <fullName evidence="2">Uncharacterized protein</fullName>
    </submittedName>
</protein>
<feature type="compositionally biased region" description="Low complexity" evidence="1">
    <location>
        <begin position="103"/>
        <end position="117"/>
    </location>
</feature>
<evidence type="ECO:0000313" key="2">
    <source>
        <dbReference type="EMBL" id="PON48555.1"/>
    </source>
</evidence>
<dbReference type="Proteomes" id="UP000237000">
    <property type="component" value="Unassembled WGS sequence"/>
</dbReference>
<proteinExistence type="predicted"/>